<evidence type="ECO:0000256" key="1">
    <source>
        <dbReference type="SAM" id="Phobius"/>
    </source>
</evidence>
<dbReference type="EMBL" id="MFHI01000002">
    <property type="protein sequence ID" value="OGF79454.1"/>
    <property type="molecule type" value="Genomic_DNA"/>
</dbReference>
<name>A0A1F5WV04_9BACT</name>
<dbReference type="SUPFAM" id="SSF50952">
    <property type="entry name" value="Soluble quinoprotein glucose dehydrogenase"/>
    <property type="match status" value="1"/>
</dbReference>
<comment type="caution">
    <text evidence="3">The sequence shown here is derived from an EMBL/GenBank/DDBJ whole genome shotgun (WGS) entry which is preliminary data.</text>
</comment>
<dbReference type="Gene3D" id="2.120.10.30">
    <property type="entry name" value="TolB, C-terminal domain"/>
    <property type="match status" value="1"/>
</dbReference>
<gene>
    <name evidence="3" type="ORF">A2W54_01765</name>
</gene>
<dbReference type="AlphaFoldDB" id="A0A1F5WV04"/>
<dbReference type="InterPro" id="IPR011041">
    <property type="entry name" value="Quinoprot_gluc/sorb_DH_b-prop"/>
</dbReference>
<keyword evidence="1" id="KW-0812">Transmembrane</keyword>
<keyword evidence="1" id="KW-1133">Transmembrane helix</keyword>
<keyword evidence="1" id="KW-0472">Membrane</keyword>
<dbReference type="Proteomes" id="UP000178425">
    <property type="component" value="Unassembled WGS sequence"/>
</dbReference>
<reference evidence="3 4" key="1">
    <citation type="journal article" date="2016" name="Nat. Commun.">
        <title>Thousands of microbial genomes shed light on interconnected biogeochemical processes in an aquifer system.</title>
        <authorList>
            <person name="Anantharaman K."/>
            <person name="Brown C.T."/>
            <person name="Hug L.A."/>
            <person name="Sharon I."/>
            <person name="Castelle C.J."/>
            <person name="Probst A.J."/>
            <person name="Thomas B.C."/>
            <person name="Singh A."/>
            <person name="Wilkins M.J."/>
            <person name="Karaoz U."/>
            <person name="Brodie E.L."/>
            <person name="Williams K.H."/>
            <person name="Hubbard S.S."/>
            <person name="Banfield J.F."/>
        </authorList>
    </citation>
    <scope>NUCLEOTIDE SEQUENCE [LARGE SCALE GENOMIC DNA]</scope>
</reference>
<dbReference type="Pfam" id="PF22807">
    <property type="entry name" value="TrAA12"/>
    <property type="match status" value="1"/>
</dbReference>
<dbReference type="PANTHER" id="PTHR19328">
    <property type="entry name" value="HEDGEHOG-INTERACTING PROTEIN"/>
    <property type="match status" value="1"/>
</dbReference>
<accession>A0A1F5WV04</accession>
<evidence type="ECO:0000259" key="2">
    <source>
        <dbReference type="Pfam" id="PF22807"/>
    </source>
</evidence>
<proteinExistence type="predicted"/>
<dbReference type="PANTHER" id="PTHR19328:SF53">
    <property type="entry name" value="MEMBRANE PROTEIN"/>
    <property type="match status" value="1"/>
</dbReference>
<sequence length="417" mass="46090">MNTIRKIFRYLFILLFLAGLAYAGWFYWQNLRGAGPVISKPAANTDELLKNLKIESGFLISIFADNLVNPRVLIHDNSGNLFTSLTSEGKVVALPDKNADGKADDVKIVAEGLKNPHGLAFYCPPAGGKRCSLYIAEENQVAVYDYDETNFKALNKKKIIDLPAGGNHFTRTLLIAPSDEPGGKERILISMGSTCNVCNEENIARGKIMASDLDGKNLEVFAAGLRNSVFMTLHPITGQVWATEMGRDLLGDDLPPDEINIIQEGKNYGWPTCFGNNIHDTAFDKNTYVRNPCMEPFEMPSLIDIPAHSAPLGLGFIPESKAWPQKYWHNLFVAYHGSWNRTQPTGYKVVRYELDSSGDYEGNSPKTHDFITGWLQGEDKDSAIGRPAGILVLDNGLMYISDDKAGVIYLVKYTGGQ</sequence>
<dbReference type="InterPro" id="IPR011042">
    <property type="entry name" value="6-blade_b-propeller_TolB-like"/>
</dbReference>
<feature type="transmembrane region" description="Helical" evidence="1">
    <location>
        <begin position="7"/>
        <end position="28"/>
    </location>
</feature>
<organism evidence="3 4">
    <name type="scientific">Candidatus Giovannonibacteria bacterium RIFCSPHIGHO2_02_43_13</name>
    <dbReference type="NCBI Taxonomy" id="1798330"/>
    <lineage>
        <taxon>Bacteria</taxon>
        <taxon>Candidatus Giovannoniibacteriota</taxon>
    </lineage>
</organism>
<protein>
    <recommendedName>
        <fullName evidence="2">Pyrroloquinoline quinone-dependent pyranose dehydrogenase beta-propeller domain-containing protein</fullName>
    </recommendedName>
</protein>
<evidence type="ECO:0000313" key="3">
    <source>
        <dbReference type="EMBL" id="OGF79454.1"/>
    </source>
</evidence>
<dbReference type="InterPro" id="IPR054539">
    <property type="entry name" value="Beta-prop_PDH"/>
</dbReference>
<feature type="domain" description="Pyrroloquinoline quinone-dependent pyranose dehydrogenase beta-propeller" evidence="2">
    <location>
        <begin position="53"/>
        <end position="413"/>
    </location>
</feature>
<evidence type="ECO:0000313" key="4">
    <source>
        <dbReference type="Proteomes" id="UP000178425"/>
    </source>
</evidence>